<dbReference type="InterPro" id="IPR001789">
    <property type="entry name" value="Sig_transdc_resp-reg_receiver"/>
</dbReference>
<evidence type="ECO:0000256" key="4">
    <source>
        <dbReference type="ARBA" id="ARBA00023163"/>
    </source>
</evidence>
<evidence type="ECO:0000256" key="1">
    <source>
        <dbReference type="ARBA" id="ARBA00022553"/>
    </source>
</evidence>
<evidence type="ECO:0000313" key="9">
    <source>
        <dbReference type="Proteomes" id="UP000664034"/>
    </source>
</evidence>
<dbReference type="RefSeq" id="WP_207365096.1">
    <property type="nucleotide sequence ID" value="NZ_JAFMYV010000006.1"/>
</dbReference>
<dbReference type="SUPFAM" id="SSF46894">
    <property type="entry name" value="C-terminal effector domain of the bipartite response regulators"/>
    <property type="match status" value="1"/>
</dbReference>
<dbReference type="PROSITE" id="PS50110">
    <property type="entry name" value="RESPONSE_REGULATORY"/>
    <property type="match status" value="1"/>
</dbReference>
<evidence type="ECO:0000256" key="3">
    <source>
        <dbReference type="ARBA" id="ARBA00023125"/>
    </source>
</evidence>
<dbReference type="GO" id="GO:0000160">
    <property type="term" value="P:phosphorelay signal transduction system"/>
    <property type="evidence" value="ECO:0007669"/>
    <property type="project" value="InterPro"/>
</dbReference>
<dbReference type="InterPro" id="IPR016032">
    <property type="entry name" value="Sig_transdc_resp-reg_C-effctor"/>
</dbReference>
<dbReference type="GO" id="GO:0006355">
    <property type="term" value="P:regulation of DNA-templated transcription"/>
    <property type="evidence" value="ECO:0007669"/>
    <property type="project" value="InterPro"/>
</dbReference>
<gene>
    <name evidence="8" type="ORF">J2I47_13365</name>
</gene>
<feature type="domain" description="Response regulatory" evidence="7">
    <location>
        <begin position="4"/>
        <end position="120"/>
    </location>
</feature>
<protein>
    <submittedName>
        <fullName evidence="8">Response regulator transcription factor</fullName>
    </submittedName>
</protein>
<dbReference type="AlphaFoldDB" id="A0A939K6H2"/>
<comment type="caution">
    <text evidence="8">The sequence shown here is derived from an EMBL/GenBank/DDBJ whole genome shotgun (WGS) entry which is preliminary data.</text>
</comment>
<proteinExistence type="predicted"/>
<dbReference type="EMBL" id="JAFMYV010000006">
    <property type="protein sequence ID" value="MBO0937540.1"/>
    <property type="molecule type" value="Genomic_DNA"/>
</dbReference>
<dbReference type="CDD" id="cd17535">
    <property type="entry name" value="REC_NarL-like"/>
    <property type="match status" value="1"/>
</dbReference>
<sequence>MQIKLLIVDDNQMFAEGIWTLLEDTTDYEVLEVLHSGQDVLEFLDHTPADVLLFDIDLPDSSGFEITRLVRRQHPGTQVLAISAQDDRLTIEQMLQAGALGYCLKSDGRDELFSAIQTVASGKPYLPAAYLAMRQKQKAQAAASPLSGREVDVVRLISEGMTISQISEKLAITERAVETLRKSIYKKVGPQSNIELARFVQKYHPL</sequence>
<dbReference type="InterPro" id="IPR000792">
    <property type="entry name" value="Tscrpt_reg_LuxR_C"/>
</dbReference>
<dbReference type="PRINTS" id="PR00038">
    <property type="entry name" value="HTHLUXR"/>
</dbReference>
<name>A0A939K6H2_9BACT</name>
<dbReference type="PANTHER" id="PTHR43214">
    <property type="entry name" value="TWO-COMPONENT RESPONSE REGULATOR"/>
    <property type="match status" value="1"/>
</dbReference>
<dbReference type="PROSITE" id="PS50043">
    <property type="entry name" value="HTH_LUXR_2"/>
    <property type="match status" value="1"/>
</dbReference>
<dbReference type="GO" id="GO:0003677">
    <property type="term" value="F:DNA binding"/>
    <property type="evidence" value="ECO:0007669"/>
    <property type="project" value="UniProtKB-KW"/>
</dbReference>
<dbReference type="SUPFAM" id="SSF52172">
    <property type="entry name" value="CheY-like"/>
    <property type="match status" value="1"/>
</dbReference>
<organism evidence="8 9">
    <name type="scientific">Fibrella rubiginis</name>
    <dbReference type="NCBI Taxonomy" id="2817060"/>
    <lineage>
        <taxon>Bacteria</taxon>
        <taxon>Pseudomonadati</taxon>
        <taxon>Bacteroidota</taxon>
        <taxon>Cytophagia</taxon>
        <taxon>Cytophagales</taxon>
        <taxon>Spirosomataceae</taxon>
        <taxon>Fibrella</taxon>
    </lineage>
</organism>
<dbReference type="CDD" id="cd06170">
    <property type="entry name" value="LuxR_C_like"/>
    <property type="match status" value="1"/>
</dbReference>
<keyword evidence="9" id="KW-1185">Reference proteome</keyword>
<dbReference type="SMART" id="SM00421">
    <property type="entry name" value="HTH_LUXR"/>
    <property type="match status" value="1"/>
</dbReference>
<feature type="domain" description="HTH luxR-type" evidence="6">
    <location>
        <begin position="139"/>
        <end position="204"/>
    </location>
</feature>
<keyword evidence="2" id="KW-0805">Transcription regulation</keyword>
<keyword evidence="4" id="KW-0804">Transcription</keyword>
<evidence type="ECO:0000256" key="2">
    <source>
        <dbReference type="ARBA" id="ARBA00023015"/>
    </source>
</evidence>
<evidence type="ECO:0000259" key="7">
    <source>
        <dbReference type="PROSITE" id="PS50110"/>
    </source>
</evidence>
<dbReference type="InterPro" id="IPR058245">
    <property type="entry name" value="NreC/VraR/RcsB-like_REC"/>
</dbReference>
<evidence type="ECO:0000259" key="6">
    <source>
        <dbReference type="PROSITE" id="PS50043"/>
    </source>
</evidence>
<dbReference type="Proteomes" id="UP000664034">
    <property type="component" value="Unassembled WGS sequence"/>
</dbReference>
<dbReference type="Gene3D" id="3.40.50.2300">
    <property type="match status" value="1"/>
</dbReference>
<keyword evidence="3" id="KW-0238">DNA-binding</keyword>
<dbReference type="Pfam" id="PF00072">
    <property type="entry name" value="Response_reg"/>
    <property type="match status" value="1"/>
</dbReference>
<reference evidence="8" key="1">
    <citation type="submission" date="2021-03" db="EMBL/GenBank/DDBJ databases">
        <title>Fibrella sp. HMF5335 genome sequencing and assembly.</title>
        <authorList>
            <person name="Kang H."/>
            <person name="Kim H."/>
            <person name="Bae S."/>
            <person name="Joh K."/>
        </authorList>
    </citation>
    <scope>NUCLEOTIDE SEQUENCE</scope>
    <source>
        <strain evidence="8">HMF5335</strain>
    </source>
</reference>
<evidence type="ECO:0000313" key="8">
    <source>
        <dbReference type="EMBL" id="MBO0937540.1"/>
    </source>
</evidence>
<dbReference type="Pfam" id="PF00196">
    <property type="entry name" value="GerE"/>
    <property type="match status" value="1"/>
</dbReference>
<dbReference type="InterPro" id="IPR011006">
    <property type="entry name" value="CheY-like_superfamily"/>
</dbReference>
<dbReference type="SMART" id="SM00448">
    <property type="entry name" value="REC"/>
    <property type="match status" value="1"/>
</dbReference>
<accession>A0A939K6H2</accession>
<feature type="modified residue" description="4-aspartylphosphate" evidence="5">
    <location>
        <position position="55"/>
    </location>
</feature>
<dbReference type="InterPro" id="IPR039420">
    <property type="entry name" value="WalR-like"/>
</dbReference>
<keyword evidence="1 5" id="KW-0597">Phosphoprotein</keyword>
<dbReference type="PANTHER" id="PTHR43214:SF41">
    <property type="entry name" value="NITRATE_NITRITE RESPONSE REGULATOR PROTEIN NARP"/>
    <property type="match status" value="1"/>
</dbReference>
<evidence type="ECO:0000256" key="5">
    <source>
        <dbReference type="PROSITE-ProRule" id="PRU00169"/>
    </source>
</evidence>